<dbReference type="InterPro" id="IPR052022">
    <property type="entry name" value="26kDa_periplasmic_antigen"/>
</dbReference>
<dbReference type="AlphaFoldDB" id="A0A7X2Z5A0"/>
<proteinExistence type="predicted"/>
<evidence type="ECO:0000313" key="2">
    <source>
        <dbReference type="Proteomes" id="UP000447876"/>
    </source>
</evidence>
<dbReference type="Proteomes" id="UP000447876">
    <property type="component" value="Unassembled WGS sequence"/>
</dbReference>
<gene>
    <name evidence="1" type="ORF">GNP95_19045</name>
</gene>
<name>A0A7X2Z5A0_9BACL</name>
<dbReference type="OrthoDB" id="1682722at2"/>
<dbReference type="EMBL" id="WNZW01000009">
    <property type="protein sequence ID" value="MUG47074.1"/>
    <property type="molecule type" value="Genomic_DNA"/>
</dbReference>
<organism evidence="1 2">
    <name type="scientific">Paenibacillus woosongensis</name>
    <dbReference type="NCBI Taxonomy" id="307580"/>
    <lineage>
        <taxon>Bacteria</taxon>
        <taxon>Bacillati</taxon>
        <taxon>Bacillota</taxon>
        <taxon>Bacilli</taxon>
        <taxon>Bacillales</taxon>
        <taxon>Paenibacillaceae</taxon>
        <taxon>Paenibacillus</taxon>
    </lineage>
</organism>
<evidence type="ECO:0000313" key="1">
    <source>
        <dbReference type="EMBL" id="MUG47074.1"/>
    </source>
</evidence>
<dbReference type="RefSeq" id="WP_155612455.1">
    <property type="nucleotide sequence ID" value="NZ_WNZW01000009.1"/>
</dbReference>
<sequence length="250" mass="27051">MKKWFKPIGAVVIASALVVGGTWIGGGLDMAQPVYADNEAQRNVINVTGSGEIMIKPDVAYISVGVETQAATAKEAQSQNAAKMAKVNALLKDTWKLDAKDMKTGQFSVQPNYSYSEKEGQKVKGYSAYHTLSITYRDLEKVGQLLDEITKAGANRIDNVRFSTENPDQYQEQVIAKAMANADMKAAAIAKAAKRQVGVVLSVTQASNDYAPYMNMSFAVAEKASMDQGTAIEPGEISVKTTLSVMYEMK</sequence>
<protein>
    <submittedName>
        <fullName evidence="1">DUF541 domain-containing protein</fullName>
    </submittedName>
</protein>
<reference evidence="1 2" key="1">
    <citation type="submission" date="2019-11" db="EMBL/GenBank/DDBJ databases">
        <title>Draft genome sequences of five Paenibacillus species of dairy origin.</title>
        <authorList>
            <person name="Olajide A.M."/>
            <person name="Chen S."/>
            <person name="Lapointe G."/>
        </authorList>
    </citation>
    <scope>NUCLEOTIDE SEQUENCE [LARGE SCALE GENOMIC DNA]</scope>
    <source>
        <strain evidence="1 2">12CR55</strain>
    </source>
</reference>
<comment type="caution">
    <text evidence="1">The sequence shown here is derived from an EMBL/GenBank/DDBJ whole genome shotgun (WGS) entry which is preliminary data.</text>
</comment>
<dbReference type="GO" id="GO:0006974">
    <property type="term" value="P:DNA damage response"/>
    <property type="evidence" value="ECO:0007669"/>
    <property type="project" value="TreeGrafter"/>
</dbReference>
<dbReference type="PANTHER" id="PTHR34387:SF1">
    <property type="entry name" value="PERIPLASMIC IMMUNOGENIC PROTEIN"/>
    <property type="match status" value="1"/>
</dbReference>
<dbReference type="Gene3D" id="3.30.110.170">
    <property type="entry name" value="Protein of unknown function (DUF541), domain 1"/>
    <property type="match status" value="1"/>
</dbReference>
<dbReference type="PANTHER" id="PTHR34387">
    <property type="entry name" value="SLR1258 PROTEIN"/>
    <property type="match status" value="1"/>
</dbReference>
<accession>A0A7X2Z5A0</accession>
<dbReference type="InterPro" id="IPR007497">
    <property type="entry name" value="SIMPL/DUF541"/>
</dbReference>
<dbReference type="Pfam" id="PF04402">
    <property type="entry name" value="SIMPL"/>
    <property type="match status" value="1"/>
</dbReference>
<dbReference type="Gene3D" id="3.30.70.2970">
    <property type="entry name" value="Protein of unknown function (DUF541), domain 2"/>
    <property type="match status" value="1"/>
</dbReference>